<organism evidence="1 2">
    <name type="scientific">Pistacia atlantica</name>
    <dbReference type="NCBI Taxonomy" id="434234"/>
    <lineage>
        <taxon>Eukaryota</taxon>
        <taxon>Viridiplantae</taxon>
        <taxon>Streptophyta</taxon>
        <taxon>Embryophyta</taxon>
        <taxon>Tracheophyta</taxon>
        <taxon>Spermatophyta</taxon>
        <taxon>Magnoliopsida</taxon>
        <taxon>eudicotyledons</taxon>
        <taxon>Gunneridae</taxon>
        <taxon>Pentapetalae</taxon>
        <taxon>rosids</taxon>
        <taxon>malvids</taxon>
        <taxon>Sapindales</taxon>
        <taxon>Anacardiaceae</taxon>
        <taxon>Pistacia</taxon>
    </lineage>
</organism>
<name>A0ACC1C1P3_9ROSI</name>
<evidence type="ECO:0000313" key="1">
    <source>
        <dbReference type="EMBL" id="KAJ0105889.1"/>
    </source>
</evidence>
<sequence>MAMDSLVSIQGGISRGNCLSTQMETSAETGKIISIYLALAEMSSLPSGWEINVVFNFFIFNQLQDKYCIVQD</sequence>
<comment type="caution">
    <text evidence="1">The sequence shown here is derived from an EMBL/GenBank/DDBJ whole genome shotgun (WGS) entry which is preliminary data.</text>
</comment>
<dbReference type="Proteomes" id="UP001164250">
    <property type="component" value="Chromosome 2"/>
</dbReference>
<dbReference type="EMBL" id="CM047898">
    <property type="protein sequence ID" value="KAJ0105889.1"/>
    <property type="molecule type" value="Genomic_DNA"/>
</dbReference>
<accession>A0ACC1C1P3</accession>
<protein>
    <submittedName>
        <fullName evidence="1">Uncharacterized protein</fullName>
    </submittedName>
</protein>
<gene>
    <name evidence="1" type="ORF">Patl1_19258</name>
</gene>
<keyword evidence="2" id="KW-1185">Reference proteome</keyword>
<evidence type="ECO:0000313" key="2">
    <source>
        <dbReference type="Proteomes" id="UP001164250"/>
    </source>
</evidence>
<proteinExistence type="predicted"/>
<reference evidence="2" key="1">
    <citation type="journal article" date="2023" name="G3 (Bethesda)">
        <title>Genome assembly and association tests identify interacting loci associated with vigor, precocity, and sex in interspecific pistachio rootstocks.</title>
        <authorList>
            <person name="Palmer W."/>
            <person name="Jacygrad E."/>
            <person name="Sagayaradj S."/>
            <person name="Cavanaugh K."/>
            <person name="Han R."/>
            <person name="Bertier L."/>
            <person name="Beede B."/>
            <person name="Kafkas S."/>
            <person name="Golino D."/>
            <person name="Preece J."/>
            <person name="Michelmore R."/>
        </authorList>
    </citation>
    <scope>NUCLEOTIDE SEQUENCE [LARGE SCALE GENOMIC DNA]</scope>
</reference>